<gene>
    <name evidence="1" type="ORF">METZ01_LOCUS468065</name>
</gene>
<reference evidence="1" key="1">
    <citation type="submission" date="2018-05" db="EMBL/GenBank/DDBJ databases">
        <authorList>
            <person name="Lanie J.A."/>
            <person name="Ng W.-L."/>
            <person name="Kazmierczak K.M."/>
            <person name="Andrzejewski T.M."/>
            <person name="Davidsen T.M."/>
            <person name="Wayne K.J."/>
            <person name="Tettelin H."/>
            <person name="Glass J.I."/>
            <person name="Rusch D."/>
            <person name="Podicherti R."/>
            <person name="Tsui H.-C.T."/>
            <person name="Winkler M.E."/>
        </authorList>
    </citation>
    <scope>NUCLEOTIDE SEQUENCE</scope>
</reference>
<sequence length="120" mass="12670">MHNIFQKYYNYVLLFFLGLISMSSHGYDRVTGENFTSRSEVIAAHGMVASSHPLATQIGLGILKQGGSAVDAAIAVNAALGLMEPTGNGIGGDLFAIVWDAKTRKLYGLNASGPAPKKLS</sequence>
<dbReference type="SUPFAM" id="SSF56235">
    <property type="entry name" value="N-terminal nucleophile aminohydrolases (Ntn hydrolases)"/>
    <property type="match status" value="1"/>
</dbReference>
<organism evidence="1">
    <name type="scientific">marine metagenome</name>
    <dbReference type="NCBI Taxonomy" id="408172"/>
    <lineage>
        <taxon>unclassified sequences</taxon>
        <taxon>metagenomes</taxon>
        <taxon>ecological metagenomes</taxon>
    </lineage>
</organism>
<evidence type="ECO:0008006" key="2">
    <source>
        <dbReference type="Google" id="ProtNLM"/>
    </source>
</evidence>
<feature type="non-terminal residue" evidence="1">
    <location>
        <position position="120"/>
    </location>
</feature>
<dbReference type="Pfam" id="PF01019">
    <property type="entry name" value="G_glu_transpept"/>
    <property type="match status" value="1"/>
</dbReference>
<dbReference type="InterPro" id="IPR029055">
    <property type="entry name" value="Ntn_hydrolases_N"/>
</dbReference>
<dbReference type="PANTHER" id="PTHR43881:SF1">
    <property type="entry name" value="GAMMA-GLUTAMYLTRANSPEPTIDASE (AFU_ORTHOLOGUE AFUA_4G13580)"/>
    <property type="match status" value="1"/>
</dbReference>
<proteinExistence type="predicted"/>
<evidence type="ECO:0000313" key="1">
    <source>
        <dbReference type="EMBL" id="SVE15211.1"/>
    </source>
</evidence>
<protein>
    <recommendedName>
        <fullName evidence="2">Gamma-glutamyltransferase</fullName>
    </recommendedName>
</protein>
<dbReference type="EMBL" id="UINC01197629">
    <property type="protein sequence ID" value="SVE15211.1"/>
    <property type="molecule type" value="Genomic_DNA"/>
</dbReference>
<dbReference type="PANTHER" id="PTHR43881">
    <property type="entry name" value="GAMMA-GLUTAMYLTRANSPEPTIDASE (AFU_ORTHOLOGUE AFUA_4G13580)"/>
    <property type="match status" value="1"/>
</dbReference>
<dbReference type="AlphaFoldDB" id="A0A383B5P2"/>
<dbReference type="InterPro" id="IPR052896">
    <property type="entry name" value="GGT-like_enzyme"/>
</dbReference>
<name>A0A383B5P2_9ZZZZ</name>
<accession>A0A383B5P2</accession>